<evidence type="ECO:0000313" key="3">
    <source>
        <dbReference type="Proteomes" id="UP001500668"/>
    </source>
</evidence>
<sequence length="114" mass="12229">MTTLPTRVDGDGTERQASARETHRAEGTSARIRGEVAEIRTAADDLAVGTDFDRSLSAFLTVQAELLKRHGATAQHADSLSRNDDTRDDPGMFPTAARSALLISRAHHATHGGH</sequence>
<comment type="caution">
    <text evidence="2">The sequence shown here is derived from an EMBL/GenBank/DDBJ whole genome shotgun (WGS) entry which is preliminary data.</text>
</comment>
<dbReference type="RefSeq" id="WP_344076320.1">
    <property type="nucleotide sequence ID" value="NZ_BAAACA010000034.1"/>
</dbReference>
<proteinExistence type="predicted"/>
<feature type="compositionally biased region" description="Basic and acidic residues" evidence="1">
    <location>
        <begin position="8"/>
        <end position="31"/>
    </location>
</feature>
<dbReference type="EMBL" id="BAAACA010000034">
    <property type="protein sequence ID" value="GAA0611994.1"/>
    <property type="molecule type" value="Genomic_DNA"/>
</dbReference>
<feature type="region of interest" description="Disordered" evidence="1">
    <location>
        <begin position="1"/>
        <end position="31"/>
    </location>
</feature>
<gene>
    <name evidence="2" type="ORF">GCM10010394_47260</name>
</gene>
<accession>A0ABP3RQC0</accession>
<name>A0ABP3RQC0_9ACTN</name>
<evidence type="ECO:0000256" key="1">
    <source>
        <dbReference type="SAM" id="MobiDB-lite"/>
    </source>
</evidence>
<organism evidence="2 3">
    <name type="scientific">Streptomyces crystallinus</name>
    <dbReference type="NCBI Taxonomy" id="68191"/>
    <lineage>
        <taxon>Bacteria</taxon>
        <taxon>Bacillati</taxon>
        <taxon>Actinomycetota</taxon>
        <taxon>Actinomycetes</taxon>
        <taxon>Kitasatosporales</taxon>
        <taxon>Streptomycetaceae</taxon>
        <taxon>Streptomyces</taxon>
    </lineage>
</organism>
<dbReference type="Proteomes" id="UP001500668">
    <property type="component" value="Unassembled WGS sequence"/>
</dbReference>
<feature type="region of interest" description="Disordered" evidence="1">
    <location>
        <begin position="70"/>
        <end position="93"/>
    </location>
</feature>
<protein>
    <submittedName>
        <fullName evidence="2">Uncharacterized protein</fullName>
    </submittedName>
</protein>
<keyword evidence="3" id="KW-1185">Reference proteome</keyword>
<feature type="compositionally biased region" description="Basic and acidic residues" evidence="1">
    <location>
        <begin position="79"/>
        <end position="90"/>
    </location>
</feature>
<reference evidence="3" key="1">
    <citation type="journal article" date="2019" name="Int. J. Syst. Evol. Microbiol.">
        <title>The Global Catalogue of Microorganisms (GCM) 10K type strain sequencing project: providing services to taxonomists for standard genome sequencing and annotation.</title>
        <authorList>
            <consortium name="The Broad Institute Genomics Platform"/>
            <consortium name="The Broad Institute Genome Sequencing Center for Infectious Disease"/>
            <person name="Wu L."/>
            <person name="Ma J."/>
        </authorList>
    </citation>
    <scope>NUCLEOTIDE SEQUENCE [LARGE SCALE GENOMIC DNA]</scope>
    <source>
        <strain evidence="3">JCM 5067</strain>
    </source>
</reference>
<evidence type="ECO:0000313" key="2">
    <source>
        <dbReference type="EMBL" id="GAA0611994.1"/>
    </source>
</evidence>